<dbReference type="EMBL" id="JAVFWL010000004">
    <property type="protein sequence ID" value="KAK6750846.1"/>
    <property type="molecule type" value="Genomic_DNA"/>
</dbReference>
<evidence type="ECO:0000313" key="2">
    <source>
        <dbReference type="EMBL" id="KAK6750846.1"/>
    </source>
</evidence>
<dbReference type="InterPro" id="IPR043502">
    <property type="entry name" value="DNA/RNA_pol_sf"/>
</dbReference>
<reference evidence="2 3" key="1">
    <citation type="submission" date="2023-08" db="EMBL/GenBank/DDBJ databases">
        <title>A Necator americanus chromosomal reference genome.</title>
        <authorList>
            <person name="Ilik V."/>
            <person name="Petrzelkova K.J."/>
            <person name="Pardy F."/>
            <person name="Fuh T."/>
            <person name="Niatou-Singa F.S."/>
            <person name="Gouil Q."/>
            <person name="Baker L."/>
            <person name="Ritchie M.E."/>
            <person name="Jex A.R."/>
            <person name="Gazzola D."/>
            <person name="Li H."/>
            <person name="Toshio Fujiwara R."/>
            <person name="Zhan B."/>
            <person name="Aroian R.V."/>
            <person name="Pafco B."/>
            <person name="Schwarz E.M."/>
        </authorList>
    </citation>
    <scope>NUCLEOTIDE SEQUENCE [LARGE SCALE GENOMIC DNA]</scope>
    <source>
        <strain evidence="2 3">Aroian</strain>
        <tissue evidence="2">Whole animal</tissue>
    </source>
</reference>
<protein>
    <recommendedName>
        <fullName evidence="1">Reverse transcriptase domain-containing protein</fullName>
    </recommendedName>
</protein>
<dbReference type="InterPro" id="IPR043128">
    <property type="entry name" value="Rev_trsase/Diguanyl_cyclase"/>
</dbReference>
<dbReference type="Proteomes" id="UP001303046">
    <property type="component" value="Unassembled WGS sequence"/>
</dbReference>
<keyword evidence="3" id="KW-1185">Reference proteome</keyword>
<comment type="caution">
    <text evidence="2">The sequence shown here is derived from an EMBL/GenBank/DDBJ whole genome shotgun (WGS) entry which is preliminary data.</text>
</comment>
<gene>
    <name evidence="2" type="primary">Necator_chrIV.g15969</name>
    <name evidence="2" type="ORF">RB195_002674</name>
</gene>
<sequence length="160" mass="18516">MWDTVESFLDVEEIQKQHPWTLLFADDVMLSSESRDDPQKQVQSWKDWLQQHGLRLNISKTEYMVCGQRIEDGSIRVDGTELNKVDCFKYLGSKVTSTDDIDQEGRARVNAAWMKWKMATVCCQNHSEARRLRSEPAWEAKDSLVGPCEAGYERCTFVYG</sequence>
<proteinExistence type="predicted"/>
<dbReference type="Pfam" id="PF00078">
    <property type="entry name" value="RVT_1"/>
    <property type="match status" value="1"/>
</dbReference>
<dbReference type="SUPFAM" id="SSF56672">
    <property type="entry name" value="DNA/RNA polymerases"/>
    <property type="match status" value="1"/>
</dbReference>
<dbReference type="InterPro" id="IPR000477">
    <property type="entry name" value="RT_dom"/>
</dbReference>
<feature type="domain" description="Reverse transcriptase" evidence="1">
    <location>
        <begin position="1"/>
        <end position="95"/>
    </location>
</feature>
<name>A0ABR1DK52_NECAM</name>
<dbReference type="Gene3D" id="3.30.70.270">
    <property type="match status" value="1"/>
</dbReference>
<evidence type="ECO:0000313" key="3">
    <source>
        <dbReference type="Proteomes" id="UP001303046"/>
    </source>
</evidence>
<dbReference type="PANTHER" id="PTHR47027:SF20">
    <property type="entry name" value="REVERSE TRANSCRIPTASE-LIKE PROTEIN WITH RNA-DIRECTED DNA POLYMERASE DOMAIN"/>
    <property type="match status" value="1"/>
</dbReference>
<accession>A0ABR1DK52</accession>
<dbReference type="PROSITE" id="PS50878">
    <property type="entry name" value="RT_POL"/>
    <property type="match status" value="1"/>
</dbReference>
<dbReference type="PANTHER" id="PTHR47027">
    <property type="entry name" value="REVERSE TRANSCRIPTASE DOMAIN-CONTAINING PROTEIN"/>
    <property type="match status" value="1"/>
</dbReference>
<organism evidence="2 3">
    <name type="scientific">Necator americanus</name>
    <name type="common">Human hookworm</name>
    <dbReference type="NCBI Taxonomy" id="51031"/>
    <lineage>
        <taxon>Eukaryota</taxon>
        <taxon>Metazoa</taxon>
        <taxon>Ecdysozoa</taxon>
        <taxon>Nematoda</taxon>
        <taxon>Chromadorea</taxon>
        <taxon>Rhabditida</taxon>
        <taxon>Rhabditina</taxon>
        <taxon>Rhabditomorpha</taxon>
        <taxon>Strongyloidea</taxon>
        <taxon>Ancylostomatidae</taxon>
        <taxon>Bunostominae</taxon>
        <taxon>Necator</taxon>
    </lineage>
</organism>
<evidence type="ECO:0000259" key="1">
    <source>
        <dbReference type="PROSITE" id="PS50878"/>
    </source>
</evidence>